<evidence type="ECO:0000313" key="5">
    <source>
        <dbReference type="Proteomes" id="UP001372834"/>
    </source>
</evidence>
<dbReference type="Pfam" id="PF09774">
    <property type="entry name" value="MIX23"/>
    <property type="match status" value="1"/>
</dbReference>
<sequence>MAAVETPECLDFLQFQDILKKMRELDDKIIYTLNTNLPTESFRGQKDTSSTCKELYGHLQQNFDKREKAIQKCINYSKDRVQDLKKKKDLNNDDYNIIRALRKEQSKLKLLQTELGVEEVVKDKTSKILYERCRMHYVPPNFSV</sequence>
<dbReference type="InterPro" id="IPR019171">
    <property type="entry name" value="MIX23"/>
</dbReference>
<gene>
    <name evidence="4" type="ORF">RUM43_001160</name>
</gene>
<dbReference type="EMBL" id="JAWJWE010000001">
    <property type="protein sequence ID" value="KAK6644884.1"/>
    <property type="molecule type" value="Genomic_DNA"/>
</dbReference>
<evidence type="ECO:0000313" key="4">
    <source>
        <dbReference type="EMBL" id="KAK6644884.1"/>
    </source>
</evidence>
<dbReference type="PANTHER" id="PTHR31905:SF2">
    <property type="entry name" value="PROTEIN MIX23"/>
    <property type="match status" value="1"/>
</dbReference>
<reference evidence="4 5" key="1">
    <citation type="submission" date="2023-10" db="EMBL/GenBank/DDBJ databases">
        <title>Genomes of two closely related lineages of the louse Polyplax serrata with different host specificities.</title>
        <authorList>
            <person name="Martinu J."/>
            <person name="Tarabai H."/>
            <person name="Stefka J."/>
            <person name="Hypsa V."/>
        </authorList>
    </citation>
    <scope>NUCLEOTIDE SEQUENCE [LARGE SCALE GENOMIC DNA]</scope>
    <source>
        <strain evidence="4">HR10_N</strain>
    </source>
</reference>
<accession>A0AAN8SEX2</accession>
<comment type="similarity">
    <text evidence="1">Belongs to the MIX23 family.</text>
</comment>
<protein>
    <recommendedName>
        <fullName evidence="2">Protein MIX23</fullName>
    </recommendedName>
    <alternativeName>
        <fullName evidence="3">Coiled-coil domain-containing protein 58</fullName>
    </alternativeName>
</protein>
<dbReference type="GO" id="GO:0005758">
    <property type="term" value="C:mitochondrial intermembrane space"/>
    <property type="evidence" value="ECO:0007669"/>
    <property type="project" value="InterPro"/>
</dbReference>
<dbReference type="AlphaFoldDB" id="A0AAN8SEX2"/>
<organism evidence="4 5">
    <name type="scientific">Polyplax serrata</name>
    <name type="common">Common mouse louse</name>
    <dbReference type="NCBI Taxonomy" id="468196"/>
    <lineage>
        <taxon>Eukaryota</taxon>
        <taxon>Metazoa</taxon>
        <taxon>Ecdysozoa</taxon>
        <taxon>Arthropoda</taxon>
        <taxon>Hexapoda</taxon>
        <taxon>Insecta</taxon>
        <taxon>Pterygota</taxon>
        <taxon>Neoptera</taxon>
        <taxon>Paraneoptera</taxon>
        <taxon>Psocodea</taxon>
        <taxon>Troctomorpha</taxon>
        <taxon>Phthiraptera</taxon>
        <taxon>Anoplura</taxon>
        <taxon>Polyplacidae</taxon>
        <taxon>Polyplax</taxon>
    </lineage>
</organism>
<comment type="caution">
    <text evidence="4">The sequence shown here is derived from an EMBL/GenBank/DDBJ whole genome shotgun (WGS) entry which is preliminary data.</text>
</comment>
<proteinExistence type="inferred from homology"/>
<dbReference type="PANTHER" id="PTHR31905">
    <property type="entry name" value="COILED-COIL DOMAIN-CONTAINING PROTEIN 58"/>
    <property type="match status" value="1"/>
</dbReference>
<dbReference type="Proteomes" id="UP001372834">
    <property type="component" value="Unassembled WGS sequence"/>
</dbReference>
<name>A0AAN8SEX2_POLSC</name>
<evidence type="ECO:0000256" key="3">
    <source>
        <dbReference type="ARBA" id="ARBA00030733"/>
    </source>
</evidence>
<evidence type="ECO:0000256" key="2">
    <source>
        <dbReference type="ARBA" id="ARBA00024228"/>
    </source>
</evidence>
<evidence type="ECO:0000256" key="1">
    <source>
        <dbReference type="ARBA" id="ARBA00024204"/>
    </source>
</evidence>